<dbReference type="Proteomes" id="UP000075714">
    <property type="component" value="Unassembled WGS sequence"/>
</dbReference>
<dbReference type="InterPro" id="IPR000719">
    <property type="entry name" value="Prot_kinase_dom"/>
</dbReference>
<dbReference type="InterPro" id="IPR050167">
    <property type="entry name" value="Ser_Thr_protein_kinase"/>
</dbReference>
<dbReference type="Gene3D" id="1.10.510.10">
    <property type="entry name" value="Transferase(Phosphotransferase) domain 1"/>
    <property type="match status" value="1"/>
</dbReference>
<dbReference type="PANTHER" id="PTHR23257:SF958">
    <property type="entry name" value="SERINE_THREONINE-PROTEIN KINASE WNK4"/>
    <property type="match status" value="1"/>
</dbReference>
<feature type="region of interest" description="Disordered" evidence="2">
    <location>
        <begin position="365"/>
        <end position="399"/>
    </location>
</feature>
<sequence length="683" mass="73075">MAPSGTAAAAAAANCPIMNHPHTHVVCIRDGQAFRGGVLTSDLGGAVRLEARVGDVVALFWNRLGRAVAFTLNGRYCGRLAGLPLEEQLTPVLGLQCGSFAFRWRCVSNGVVASSRTPGAGGSGRVAGNIDGLMIREQMLNEDPETPWLCKEPSMTSLHFAAWSGNTRVLPQLVRAKAFAPDESDADGWTPLHFAALAGQLEVVQVLVGLGCQPDVKSKCGQTPALLAAKYGRSPDHVAIVRLLADLGALLDICDPRGRTLLMLAARAGNLAMVQLLLDRGLDASATDHQDREAVQFAGQHGAIFRLLRNAQDAQRAGARKARARKRQEEAQQQVQQAQQQQDAAARAATAANAVPQPLPAAAVAEPLPASGSSGLPGTDGSAAETEGESEGDGRGRDADVRQLPLLAERWRVGAGQLVRGRLIEQGAFGAVFEGTWCSARVAIKQVLRRRRGGADGAEGAEGAEGEREVEREAASLQREMAILAALPPHERIARMLGSVELPGEGTCLVMAYYPHTLQGVMQSERLRRAWLTPARRATIARQLAEGLAFLHGLPGPRIIHRDLKPNNVLLEAPPSLGVKICDFGLARLLMSKDVQSSSAAGHAFWMAPELLRALSYDEKVDVYSYGVILYQLSYWVDDQLYGGLNKAQVDFQVVHGILRLQDRLPGGIDPAVQSLVRMPVLA</sequence>
<accession>A0A150H2W3</accession>
<dbReference type="PANTHER" id="PTHR23257">
    <property type="entry name" value="SERINE-THREONINE PROTEIN KINASE"/>
    <property type="match status" value="1"/>
</dbReference>
<dbReference type="OrthoDB" id="542708at2759"/>
<protein>
    <recommendedName>
        <fullName evidence="3">Protein kinase domain-containing protein</fullName>
    </recommendedName>
</protein>
<dbReference type="Pfam" id="PF12796">
    <property type="entry name" value="Ank_2"/>
    <property type="match status" value="1"/>
</dbReference>
<evidence type="ECO:0000259" key="3">
    <source>
        <dbReference type="PROSITE" id="PS50011"/>
    </source>
</evidence>
<dbReference type="STRING" id="33097.A0A150H2W3"/>
<feature type="repeat" description="ANK" evidence="1">
    <location>
        <begin position="257"/>
        <end position="289"/>
    </location>
</feature>
<dbReference type="SMART" id="SM00248">
    <property type="entry name" value="ANK"/>
    <property type="match status" value="4"/>
</dbReference>
<dbReference type="InterPro" id="IPR011009">
    <property type="entry name" value="Kinase-like_dom_sf"/>
</dbReference>
<dbReference type="PROSITE" id="PS50011">
    <property type="entry name" value="PROTEIN_KINASE_DOM"/>
    <property type="match status" value="1"/>
</dbReference>
<reference evidence="5" key="1">
    <citation type="journal article" date="2016" name="Nat. Commun.">
        <title>The Gonium pectorale genome demonstrates co-option of cell cycle regulation during the evolution of multicellularity.</title>
        <authorList>
            <person name="Hanschen E.R."/>
            <person name="Marriage T.N."/>
            <person name="Ferris P.J."/>
            <person name="Hamaji T."/>
            <person name="Toyoda A."/>
            <person name="Fujiyama A."/>
            <person name="Neme R."/>
            <person name="Noguchi H."/>
            <person name="Minakuchi Y."/>
            <person name="Suzuki M."/>
            <person name="Kawai-Toyooka H."/>
            <person name="Smith D.R."/>
            <person name="Sparks H."/>
            <person name="Anderson J."/>
            <person name="Bakaric R."/>
            <person name="Luria V."/>
            <person name="Karger A."/>
            <person name="Kirschner M.W."/>
            <person name="Durand P.M."/>
            <person name="Michod R.E."/>
            <person name="Nozaki H."/>
            <person name="Olson B.J."/>
        </authorList>
    </citation>
    <scope>NUCLEOTIDE SEQUENCE [LARGE SCALE GENOMIC DNA]</scope>
    <source>
        <strain evidence="5">NIES-2863</strain>
    </source>
</reference>
<dbReference type="Gene3D" id="1.25.40.20">
    <property type="entry name" value="Ankyrin repeat-containing domain"/>
    <property type="match status" value="2"/>
</dbReference>
<proteinExistence type="predicted"/>
<dbReference type="InterPro" id="IPR008271">
    <property type="entry name" value="Ser/Thr_kinase_AS"/>
</dbReference>
<dbReference type="SUPFAM" id="SSF56112">
    <property type="entry name" value="Protein kinase-like (PK-like)"/>
    <property type="match status" value="1"/>
</dbReference>
<feature type="repeat" description="ANK" evidence="1">
    <location>
        <begin position="187"/>
        <end position="219"/>
    </location>
</feature>
<dbReference type="EMBL" id="LSYV01000002">
    <property type="protein sequence ID" value="KXZ56509.1"/>
    <property type="molecule type" value="Genomic_DNA"/>
</dbReference>
<keyword evidence="1" id="KW-0040">ANK repeat</keyword>
<dbReference type="GO" id="GO:0005737">
    <property type="term" value="C:cytoplasm"/>
    <property type="evidence" value="ECO:0007669"/>
    <property type="project" value="TreeGrafter"/>
</dbReference>
<dbReference type="SUPFAM" id="SSF48403">
    <property type="entry name" value="Ankyrin repeat"/>
    <property type="match status" value="1"/>
</dbReference>
<dbReference type="Gene3D" id="3.30.200.20">
    <property type="entry name" value="Phosphorylase Kinase, domain 1"/>
    <property type="match status" value="1"/>
</dbReference>
<comment type="caution">
    <text evidence="4">The sequence shown here is derived from an EMBL/GenBank/DDBJ whole genome shotgun (WGS) entry which is preliminary data.</text>
</comment>
<dbReference type="GO" id="GO:0005524">
    <property type="term" value="F:ATP binding"/>
    <property type="evidence" value="ECO:0007669"/>
    <property type="project" value="InterPro"/>
</dbReference>
<keyword evidence="5" id="KW-1185">Reference proteome</keyword>
<dbReference type="PROSITE" id="PS50088">
    <property type="entry name" value="ANK_REPEAT"/>
    <property type="match status" value="2"/>
</dbReference>
<name>A0A150H2W3_GONPE</name>
<feature type="region of interest" description="Disordered" evidence="2">
    <location>
        <begin position="316"/>
        <end position="352"/>
    </location>
</feature>
<dbReference type="PROSITE" id="PS50297">
    <property type="entry name" value="ANK_REP_REGION"/>
    <property type="match status" value="2"/>
</dbReference>
<dbReference type="GO" id="GO:0007165">
    <property type="term" value="P:signal transduction"/>
    <property type="evidence" value="ECO:0007669"/>
    <property type="project" value="TreeGrafter"/>
</dbReference>
<feature type="domain" description="Protein kinase" evidence="3">
    <location>
        <begin position="418"/>
        <end position="683"/>
    </location>
</feature>
<feature type="compositionally biased region" description="Low complexity" evidence="2">
    <location>
        <begin position="331"/>
        <end position="352"/>
    </location>
</feature>
<organism evidence="4 5">
    <name type="scientific">Gonium pectorale</name>
    <name type="common">Green alga</name>
    <dbReference type="NCBI Taxonomy" id="33097"/>
    <lineage>
        <taxon>Eukaryota</taxon>
        <taxon>Viridiplantae</taxon>
        <taxon>Chlorophyta</taxon>
        <taxon>core chlorophytes</taxon>
        <taxon>Chlorophyceae</taxon>
        <taxon>CS clade</taxon>
        <taxon>Chlamydomonadales</taxon>
        <taxon>Volvocaceae</taxon>
        <taxon>Gonium</taxon>
    </lineage>
</organism>
<evidence type="ECO:0000313" key="4">
    <source>
        <dbReference type="EMBL" id="KXZ56509.1"/>
    </source>
</evidence>
<dbReference type="Pfam" id="PF00069">
    <property type="entry name" value="Pkinase"/>
    <property type="match status" value="1"/>
</dbReference>
<evidence type="ECO:0000313" key="5">
    <source>
        <dbReference type="Proteomes" id="UP000075714"/>
    </source>
</evidence>
<dbReference type="InterPro" id="IPR002110">
    <property type="entry name" value="Ankyrin_rpt"/>
</dbReference>
<dbReference type="InterPro" id="IPR036770">
    <property type="entry name" value="Ankyrin_rpt-contain_sf"/>
</dbReference>
<evidence type="ECO:0000256" key="1">
    <source>
        <dbReference type="PROSITE-ProRule" id="PRU00023"/>
    </source>
</evidence>
<gene>
    <name evidence="4" type="ORF">GPECTOR_1g456</name>
</gene>
<evidence type="ECO:0000256" key="2">
    <source>
        <dbReference type="SAM" id="MobiDB-lite"/>
    </source>
</evidence>
<dbReference type="PRINTS" id="PR01415">
    <property type="entry name" value="ANKYRIN"/>
</dbReference>
<dbReference type="SMART" id="SM00220">
    <property type="entry name" value="S_TKc"/>
    <property type="match status" value="1"/>
</dbReference>
<dbReference type="PROSITE" id="PS00108">
    <property type="entry name" value="PROTEIN_KINASE_ST"/>
    <property type="match status" value="1"/>
</dbReference>
<dbReference type="GO" id="GO:0004672">
    <property type="term" value="F:protein kinase activity"/>
    <property type="evidence" value="ECO:0007669"/>
    <property type="project" value="InterPro"/>
</dbReference>
<dbReference type="AlphaFoldDB" id="A0A150H2W3"/>